<organism evidence="2 3">
    <name type="scientific">Microdochium bolleyi</name>
    <dbReference type="NCBI Taxonomy" id="196109"/>
    <lineage>
        <taxon>Eukaryota</taxon>
        <taxon>Fungi</taxon>
        <taxon>Dikarya</taxon>
        <taxon>Ascomycota</taxon>
        <taxon>Pezizomycotina</taxon>
        <taxon>Sordariomycetes</taxon>
        <taxon>Xylariomycetidae</taxon>
        <taxon>Xylariales</taxon>
        <taxon>Microdochiaceae</taxon>
        <taxon>Microdochium</taxon>
    </lineage>
</organism>
<dbReference type="EMBL" id="KQ964289">
    <property type="protein sequence ID" value="KXJ85243.1"/>
    <property type="molecule type" value="Genomic_DNA"/>
</dbReference>
<dbReference type="InParanoid" id="A0A136IJT9"/>
<reference evidence="3" key="1">
    <citation type="submission" date="2016-02" db="EMBL/GenBank/DDBJ databases">
        <title>Draft genome sequence of Microdochium bolleyi, a fungal endophyte of beachgrass.</title>
        <authorList>
            <consortium name="DOE Joint Genome Institute"/>
            <person name="David A.S."/>
            <person name="May G."/>
            <person name="Haridas S."/>
            <person name="Lim J."/>
            <person name="Wang M."/>
            <person name="Labutti K."/>
            <person name="Lipzen A."/>
            <person name="Barry K."/>
            <person name="Grigoriev I.V."/>
        </authorList>
    </citation>
    <scope>NUCLEOTIDE SEQUENCE [LARGE SCALE GENOMIC DNA]</scope>
    <source>
        <strain evidence="3">J235TASD1</strain>
    </source>
</reference>
<keyword evidence="1" id="KW-0472">Membrane</keyword>
<feature type="transmembrane region" description="Helical" evidence="1">
    <location>
        <begin position="105"/>
        <end position="127"/>
    </location>
</feature>
<evidence type="ECO:0000313" key="3">
    <source>
        <dbReference type="Proteomes" id="UP000070501"/>
    </source>
</evidence>
<dbReference type="AlphaFoldDB" id="A0A136IJT9"/>
<sequence>MDRFKSLVTPHDECEPTAYTRAGAILMLAIALPISMAFNVRSIYWFWSVRHYGIIHTATLAVEVALSAALLSLLLTVVGCTGMVVYSAVHWLVQQYVHLWTLRTFVTWGVVTFWAVFAVDAASKAGVRVTSWVARKIEEGGEGRIRLPEHATVAGSFRQQVSLQ</sequence>
<accession>A0A136IJT9</accession>
<gene>
    <name evidence="2" type="ORF">Micbo1qcDRAFT_210145</name>
</gene>
<feature type="transmembrane region" description="Helical" evidence="1">
    <location>
        <begin position="68"/>
        <end position="93"/>
    </location>
</feature>
<evidence type="ECO:0000313" key="2">
    <source>
        <dbReference type="EMBL" id="KXJ85243.1"/>
    </source>
</evidence>
<dbReference type="Proteomes" id="UP000070501">
    <property type="component" value="Unassembled WGS sequence"/>
</dbReference>
<protein>
    <submittedName>
        <fullName evidence="2">Uncharacterized protein</fullName>
    </submittedName>
</protein>
<keyword evidence="1" id="KW-0812">Transmembrane</keyword>
<feature type="transmembrane region" description="Helical" evidence="1">
    <location>
        <begin position="25"/>
        <end position="47"/>
    </location>
</feature>
<proteinExistence type="predicted"/>
<name>A0A136IJT9_9PEZI</name>
<evidence type="ECO:0000256" key="1">
    <source>
        <dbReference type="SAM" id="Phobius"/>
    </source>
</evidence>
<keyword evidence="1" id="KW-1133">Transmembrane helix</keyword>
<keyword evidence="3" id="KW-1185">Reference proteome</keyword>